<dbReference type="GO" id="GO:0008641">
    <property type="term" value="F:ubiquitin-like modifier activating enzyme activity"/>
    <property type="evidence" value="ECO:0007669"/>
    <property type="project" value="InterPro"/>
</dbReference>
<protein>
    <submittedName>
        <fullName evidence="3">Thiamine biosynthesis protein ThiF</fullName>
    </submittedName>
</protein>
<comment type="caution">
    <text evidence="3">The sequence shown here is derived from an EMBL/GenBank/DDBJ whole genome shotgun (WGS) entry which is preliminary data.</text>
</comment>
<dbReference type="Pfam" id="PF26398">
    <property type="entry name" value="Cap2_linker"/>
    <property type="match status" value="1"/>
</dbReference>
<gene>
    <name evidence="3" type="ORF">DAH51_21815</name>
</gene>
<accession>A0A430BK74</accession>
<dbReference type="SUPFAM" id="SSF69572">
    <property type="entry name" value="Activating enzymes of the ubiquitin-like proteins"/>
    <property type="match status" value="1"/>
</dbReference>
<proteinExistence type="predicted"/>
<dbReference type="PANTHER" id="PTHR43267:SF1">
    <property type="entry name" value="TRNA THREONYLCARBAMOYLADENOSINE DEHYDRATASE"/>
    <property type="match status" value="1"/>
</dbReference>
<dbReference type="AlphaFoldDB" id="A0A430BK74"/>
<feature type="domain" description="Cap2 central linker" evidence="2">
    <location>
        <begin position="221"/>
        <end position="432"/>
    </location>
</feature>
<reference evidence="3 4" key="1">
    <citation type="submission" date="2018-07" db="EMBL/GenBank/DDBJ databases">
        <title>Genomic and Epidemiologic Investigation of an Indolent Hospital Outbreak.</title>
        <authorList>
            <person name="Johnson R.C."/>
            <person name="Deming C."/>
            <person name="Conlan S."/>
            <person name="Zellmer C.J."/>
            <person name="Michelin A.V."/>
            <person name="Lee-Lin S."/>
            <person name="Thomas P.J."/>
            <person name="Park M."/>
            <person name="Weingarten R.A."/>
            <person name="Less J."/>
            <person name="Dekker J.P."/>
            <person name="Frank K.M."/>
            <person name="Musser K.A."/>
            <person name="Mcquiston J.R."/>
            <person name="Henderson D.K."/>
            <person name="Lau A.F."/>
            <person name="Palmore T.N."/>
            <person name="Segre J.A."/>
        </authorList>
    </citation>
    <scope>NUCLEOTIDE SEQUENCE [LARGE SCALE GENOMIC DNA]</scope>
    <source>
        <strain evidence="3 4">SK-NIH.Env6_1116</strain>
    </source>
</reference>
<organism evidence="3 4">
    <name type="scientific">Sphingobium yanoikuyae</name>
    <name type="common">Sphingomonas yanoikuyae</name>
    <dbReference type="NCBI Taxonomy" id="13690"/>
    <lineage>
        <taxon>Bacteria</taxon>
        <taxon>Pseudomonadati</taxon>
        <taxon>Pseudomonadota</taxon>
        <taxon>Alphaproteobacteria</taxon>
        <taxon>Sphingomonadales</taxon>
        <taxon>Sphingomonadaceae</taxon>
        <taxon>Sphingobium</taxon>
    </lineage>
</organism>
<evidence type="ECO:0000259" key="1">
    <source>
        <dbReference type="Pfam" id="PF00899"/>
    </source>
</evidence>
<dbReference type="InterPro" id="IPR045886">
    <property type="entry name" value="ThiF/MoeB/HesA"/>
</dbReference>
<evidence type="ECO:0000259" key="2">
    <source>
        <dbReference type="Pfam" id="PF26398"/>
    </source>
</evidence>
<dbReference type="Pfam" id="PF00899">
    <property type="entry name" value="ThiF"/>
    <property type="match status" value="1"/>
</dbReference>
<dbReference type="EMBL" id="QRAL01000036">
    <property type="protein sequence ID" value="RSU51678.1"/>
    <property type="molecule type" value="Genomic_DNA"/>
</dbReference>
<evidence type="ECO:0000313" key="3">
    <source>
        <dbReference type="EMBL" id="RSU51678.1"/>
    </source>
</evidence>
<name>A0A430BK74_SPHYA</name>
<feature type="domain" description="THIF-type NAD/FAD binding fold" evidence="1">
    <location>
        <begin position="447"/>
        <end position="580"/>
    </location>
</feature>
<dbReference type="Proteomes" id="UP000287401">
    <property type="component" value="Unassembled WGS sequence"/>
</dbReference>
<dbReference type="PANTHER" id="PTHR43267">
    <property type="entry name" value="TRNA THREONYLCARBAMOYLADENOSINE DEHYDRATASE"/>
    <property type="match status" value="1"/>
</dbReference>
<dbReference type="InterPro" id="IPR035985">
    <property type="entry name" value="Ubiquitin-activating_enz"/>
</dbReference>
<dbReference type="GO" id="GO:0061503">
    <property type="term" value="F:tRNA threonylcarbamoyladenosine dehydratase"/>
    <property type="evidence" value="ECO:0007669"/>
    <property type="project" value="TreeGrafter"/>
</dbReference>
<dbReference type="InterPro" id="IPR000594">
    <property type="entry name" value="ThiF_NAD_FAD-bd"/>
</dbReference>
<dbReference type="GO" id="GO:0061504">
    <property type="term" value="P:cyclic threonylcarbamoyladenosine biosynthetic process"/>
    <property type="evidence" value="ECO:0007669"/>
    <property type="project" value="TreeGrafter"/>
</dbReference>
<dbReference type="InterPro" id="IPR058964">
    <property type="entry name" value="Cap2_linker"/>
</dbReference>
<sequence>MSMTSRRSTQLQRALLKLPAKHCFHRMLRKALACGATCSALAFRSRDLRVEIALAQDSLLQRRRQFQAPPVDSPDHSVTPPVLQSIAEQIRDEARIRVEGDWEIDEKGRWHLAIVTHLSVAPSQHMPGETKWRVVIGPNQPADGVFIYPDAVGGIATTFRHQDYNPEPEPGAMWRDGKPCLERPIDGLGRDQWEDEPRELAAAALWKTGRLLQWIDAAAADALVEEGAANELPAGVGIGSKLTLGFREVFEGLDWAASVRERWGFASIASVPGATKTWALTELLDDRSNSIRRFEWGTSLAAAPSSIGAVWLLVPVLPVREPWDAPKTWAQLRDVLLAHNVDLVDIMVRAGARYRAGSRKTATHQLLIGFPYSQRVGEAPSRLHWLAIGKMPLAGRTEKRDGFRPREESRKLWDRQLAGSSKSLTWLRTENWAPDQLQSRGGVEPEVSSKKILIVGAGSLGSAIAENLVRAGAHRVGVIDGEILVTGNLVRHVLSMNDVGHAKADALVRKLNAVSPNAALQSFPMRFDRGMASDFAENVRGYDVIVDCTGSDDTLEHLSDFDWQDEKTFISLSMTWGAEGLLAFCAKEGSFPVIDAKNRFAKAGAPAVRHDEANVEAIGCWHPVFPAASDDVQQWAALGSKFCRAAIIDSTRRLRYFRLNASDGVEVIDV</sequence>
<evidence type="ECO:0000313" key="4">
    <source>
        <dbReference type="Proteomes" id="UP000287401"/>
    </source>
</evidence>
<dbReference type="Gene3D" id="3.40.50.720">
    <property type="entry name" value="NAD(P)-binding Rossmann-like Domain"/>
    <property type="match status" value="1"/>
</dbReference>